<evidence type="ECO:0000256" key="2">
    <source>
        <dbReference type="SAM" id="MobiDB-lite"/>
    </source>
</evidence>
<reference evidence="3" key="1">
    <citation type="submission" date="2025-08" db="UniProtKB">
        <authorList>
            <consortium name="Ensembl"/>
        </authorList>
    </citation>
    <scope>IDENTIFICATION</scope>
</reference>
<dbReference type="Proteomes" id="UP000257200">
    <property type="component" value="Unplaced"/>
</dbReference>
<feature type="compositionally biased region" description="Basic and acidic residues" evidence="2">
    <location>
        <begin position="1"/>
        <end position="10"/>
    </location>
</feature>
<dbReference type="PANTHER" id="PTHR48190:SF2">
    <property type="entry name" value="PROGRAMMED CELL DEATH PROTEIN 7"/>
    <property type="match status" value="1"/>
</dbReference>
<accession>A0A3Q1G5Q3</accession>
<protein>
    <submittedName>
        <fullName evidence="3">Programmed cell death 7</fullName>
    </submittedName>
</protein>
<dbReference type="InterPro" id="IPR052831">
    <property type="entry name" value="Apoptosis_promoter"/>
</dbReference>
<name>A0A3Q1G5Q3_9TELE</name>
<proteinExistence type="predicted"/>
<reference evidence="3" key="2">
    <citation type="submission" date="2025-09" db="UniProtKB">
        <authorList>
            <consortium name="Ensembl"/>
        </authorList>
    </citation>
    <scope>IDENTIFICATION</scope>
</reference>
<feature type="region of interest" description="Disordered" evidence="2">
    <location>
        <begin position="421"/>
        <end position="441"/>
    </location>
</feature>
<keyword evidence="1" id="KW-0175">Coiled coil</keyword>
<feature type="coiled-coil region" evidence="1">
    <location>
        <begin position="348"/>
        <end position="378"/>
    </location>
</feature>
<feature type="region of interest" description="Disordered" evidence="2">
    <location>
        <begin position="1"/>
        <end position="27"/>
    </location>
</feature>
<dbReference type="InParanoid" id="A0A3Q1G5Q3"/>
<dbReference type="Ensembl" id="ENSAPOT00000006631.1">
    <property type="protein sequence ID" value="ENSAPOP00000025278.1"/>
    <property type="gene ID" value="ENSAPOG00000008288.1"/>
</dbReference>
<dbReference type="STRING" id="80966.ENSAPOP00000025278"/>
<dbReference type="InterPro" id="IPR031974">
    <property type="entry name" value="PDCD7"/>
</dbReference>
<feature type="compositionally biased region" description="Basic and acidic residues" evidence="2">
    <location>
        <begin position="425"/>
        <end position="441"/>
    </location>
</feature>
<evidence type="ECO:0000313" key="4">
    <source>
        <dbReference type="Proteomes" id="UP000257200"/>
    </source>
</evidence>
<evidence type="ECO:0000256" key="1">
    <source>
        <dbReference type="SAM" id="Coils"/>
    </source>
</evidence>
<keyword evidence="4" id="KW-1185">Reference proteome</keyword>
<dbReference type="GO" id="GO:0005689">
    <property type="term" value="C:U12-type spliceosomal complex"/>
    <property type="evidence" value="ECO:0007669"/>
    <property type="project" value="TreeGrafter"/>
</dbReference>
<organism evidence="3 4">
    <name type="scientific">Acanthochromis polyacanthus</name>
    <name type="common">spiny chromis</name>
    <dbReference type="NCBI Taxonomy" id="80966"/>
    <lineage>
        <taxon>Eukaryota</taxon>
        <taxon>Metazoa</taxon>
        <taxon>Chordata</taxon>
        <taxon>Craniata</taxon>
        <taxon>Vertebrata</taxon>
        <taxon>Euteleostomi</taxon>
        <taxon>Actinopterygii</taxon>
        <taxon>Neopterygii</taxon>
        <taxon>Teleostei</taxon>
        <taxon>Neoteleostei</taxon>
        <taxon>Acanthomorphata</taxon>
        <taxon>Ovalentaria</taxon>
        <taxon>Pomacentridae</taxon>
        <taxon>Acanthochromis</taxon>
    </lineage>
</organism>
<dbReference type="PANTHER" id="PTHR48190">
    <property type="entry name" value="PROGRAMMED CELL DEATH PROTEIN 7"/>
    <property type="match status" value="1"/>
</dbReference>
<evidence type="ECO:0000313" key="3">
    <source>
        <dbReference type="Ensembl" id="ENSAPOP00000025278.1"/>
    </source>
</evidence>
<feature type="compositionally biased region" description="Basic and acidic residues" evidence="2">
    <location>
        <begin position="138"/>
        <end position="148"/>
    </location>
</feature>
<sequence length="532" mass="60633">MDGTYHHDLSEAQQPPGFSGGYMPTPYPAHRPSEQTQLEHTALPWTPSPAFGGQSYGTVRNFPAPPQPGAGFGGPIFDPPYEFDPSTPPPAFGFPFPQHFSGRVLPPPVNAYGSPRVSTLQDFSQCRAGPPPSFSDCNQKRYEDRSEAGVHLSGPLGPPPRQDCDGSPGATVAQLEGDSNPQRRQDIQWLRRFLPSRRKPPRSPQIQQPHLSSVPVLRATLYRAVQLVSQLEKSCLSLKQNLHNDGVWSVSYETALHVRRELQDNMKLLSDAVWLDRLKVKLSRIVRRRTRQMRARRELQMEQKHAEELSSDKDAAIDVWRMKKIRQVEEKKKEQELKLAADSVLCEVRKKQADVKRMQDVLRSLEKLRKLRKEAASRKGVVTEQCDQVFSDRLLQLRSVMKRRTAVYSAEEKALMVMLEGEQEEERRREQGRRLKKEKERQLQRKRSVESMLFGEELPAGCVLQPFTEYYSQAEHSEYALIQVRREWDMFVVAADHPDGSSVPQSWILPDPPSSRAWACALQTADTDRSSL</sequence>
<feature type="region of interest" description="Disordered" evidence="2">
    <location>
        <begin position="122"/>
        <end position="181"/>
    </location>
</feature>
<dbReference type="Pfam" id="PF16021">
    <property type="entry name" value="PDCD7"/>
    <property type="match status" value="1"/>
</dbReference>
<dbReference type="GeneTree" id="ENSGT00390000017392"/>
<dbReference type="AlphaFoldDB" id="A0A3Q1G5Q3"/>